<dbReference type="PROSITE" id="PS00101">
    <property type="entry name" value="HEXAPEP_TRANSFERASES"/>
    <property type="match status" value="1"/>
</dbReference>
<dbReference type="InterPro" id="IPR011004">
    <property type="entry name" value="Trimer_LpxA-like_sf"/>
</dbReference>
<comment type="catalytic activity">
    <reaction evidence="7">
        <text>a UDP-3-O-[(3R)-3-hydroxyacyl]-alpha-D-glucosamine + a (3R)-hydroxyacyl-[ACP] = a UDP-2-N,3-O-bis[(3R)-3-hydroxyacyl]-alpha-D-glucosamine + holo-[ACP] + H(+)</text>
        <dbReference type="Rhea" id="RHEA:53836"/>
        <dbReference type="Rhea" id="RHEA-COMP:9685"/>
        <dbReference type="Rhea" id="RHEA-COMP:9945"/>
        <dbReference type="ChEBI" id="CHEBI:15378"/>
        <dbReference type="ChEBI" id="CHEBI:64479"/>
        <dbReference type="ChEBI" id="CHEBI:78827"/>
        <dbReference type="ChEBI" id="CHEBI:137740"/>
        <dbReference type="ChEBI" id="CHEBI:137748"/>
        <dbReference type="EC" id="2.3.1.191"/>
    </reaction>
</comment>
<feature type="coiled-coil region" evidence="8">
    <location>
        <begin position="321"/>
        <end position="348"/>
    </location>
</feature>
<dbReference type="EMBL" id="PYGD01000012">
    <property type="protein sequence ID" value="PSK89272.1"/>
    <property type="molecule type" value="Genomic_DNA"/>
</dbReference>
<keyword evidence="1 7" id="KW-0444">Lipid biosynthesis</keyword>
<reference evidence="11 12" key="1">
    <citation type="submission" date="2018-03" db="EMBL/GenBank/DDBJ databases">
        <title>Genomic Encyclopedia of Type Strains, Phase III (KMG-III): the genomes of soil and plant-associated and newly described type strains.</title>
        <authorList>
            <person name="Whitman W."/>
        </authorList>
    </citation>
    <scope>NUCLEOTIDE SEQUENCE [LARGE SCALE GENOMIC DNA]</scope>
    <source>
        <strain evidence="11 12">CGMCC 1.12700</strain>
    </source>
</reference>
<dbReference type="HAMAP" id="MF_00523">
    <property type="entry name" value="LpxD"/>
    <property type="match status" value="1"/>
</dbReference>
<dbReference type="RefSeq" id="WP_106524925.1">
    <property type="nucleotide sequence ID" value="NZ_PYGD01000012.1"/>
</dbReference>
<dbReference type="Gene3D" id="2.160.10.10">
    <property type="entry name" value="Hexapeptide repeat proteins"/>
    <property type="match status" value="1"/>
</dbReference>
<dbReference type="UniPathway" id="UPA00973"/>
<dbReference type="Pfam" id="PF04613">
    <property type="entry name" value="LpxD"/>
    <property type="match status" value="1"/>
</dbReference>
<dbReference type="InterPro" id="IPR018357">
    <property type="entry name" value="Hexapep_transf_CS"/>
</dbReference>
<comment type="similarity">
    <text evidence="7">Belongs to the transferase hexapeptide repeat family. LpxD subfamily.</text>
</comment>
<dbReference type="CDD" id="cd03352">
    <property type="entry name" value="LbH_LpxD"/>
    <property type="match status" value="1"/>
</dbReference>
<comment type="pathway">
    <text evidence="7">Bacterial outer membrane biogenesis; LPS lipid A biosynthesis.</text>
</comment>
<proteinExistence type="inferred from homology"/>
<dbReference type="NCBIfam" id="NF002060">
    <property type="entry name" value="PRK00892.1"/>
    <property type="match status" value="1"/>
</dbReference>
<dbReference type="Gene3D" id="3.40.1390.10">
    <property type="entry name" value="MurE/MurF, N-terminal domain"/>
    <property type="match status" value="1"/>
</dbReference>
<dbReference type="InterPro" id="IPR007691">
    <property type="entry name" value="LpxD"/>
</dbReference>
<feature type="active site" description="Proton acceptor" evidence="7">
    <location>
        <position position="244"/>
    </location>
</feature>
<evidence type="ECO:0000256" key="2">
    <source>
        <dbReference type="ARBA" id="ARBA00022556"/>
    </source>
</evidence>
<comment type="function">
    <text evidence="7">Catalyzes the N-acylation of UDP-3-O-acylglucosamine using 3-hydroxyacyl-ACP as the acyl donor. Is involved in the biosynthesis of lipid A, a phosphorylated glycolipid that anchors the lipopolysaccharide to the outer membrane of the cell.</text>
</comment>
<keyword evidence="6 7" id="KW-0012">Acyltransferase</keyword>
<dbReference type="GO" id="GO:0016410">
    <property type="term" value="F:N-acyltransferase activity"/>
    <property type="evidence" value="ECO:0007669"/>
    <property type="project" value="InterPro"/>
</dbReference>
<evidence type="ECO:0000256" key="1">
    <source>
        <dbReference type="ARBA" id="ARBA00022516"/>
    </source>
</evidence>
<sequence length="349" mass="37153">MQFTAAQIALFINARIEGNPEAAISDISKIEEGRPGTLSFIANPKYEHYLYTTSSSVIIVNDALQLEQPVSATLLRVPDAYTAFATLLDKYNEFMAMNNQHTGIEQPSFIHETATIGKDVYIGAFAYIGKNARIGDNARIFPGAYIGNQVSIGNSTVIHAGVKVYQDCKIGAQVIVHAGTVIGADGFGFAPQADGSYKKVPQLGNVVIEDHVEIGANTTIDRATIGATLIRKGAKLDNLIQVAHNVEIGEGTVIAAQTGISGSTKIGRHCMIGGQVGIVGHLQIADGTRINAQSGLSKSVTTPGTALNGSPAYEYKSSLKSQAIFRNLPELLNRLQELERKIGDLSKDG</sequence>
<dbReference type="InterPro" id="IPR056729">
    <property type="entry name" value="GMPPB_C"/>
</dbReference>
<dbReference type="PANTHER" id="PTHR43378:SF2">
    <property type="entry name" value="UDP-3-O-ACYLGLUCOSAMINE N-ACYLTRANSFERASE 1, MITOCHONDRIAL-RELATED"/>
    <property type="match status" value="1"/>
</dbReference>
<keyword evidence="8" id="KW-0175">Coiled coil</keyword>
<accession>A0A2P8CWB5</accession>
<gene>
    <name evidence="7" type="primary">lpxD</name>
    <name evidence="11" type="ORF">B0I18_11273</name>
</gene>
<feature type="domain" description="Mannose-1-phosphate guanyltransferase C-terminal" evidence="10">
    <location>
        <begin position="105"/>
        <end position="185"/>
    </location>
</feature>
<evidence type="ECO:0000256" key="8">
    <source>
        <dbReference type="SAM" id="Coils"/>
    </source>
</evidence>
<keyword evidence="2 7" id="KW-0441">Lipid A biosynthesis</keyword>
<evidence type="ECO:0000313" key="12">
    <source>
        <dbReference type="Proteomes" id="UP000240572"/>
    </source>
</evidence>
<dbReference type="GO" id="GO:0103118">
    <property type="term" value="F:UDP-3-O-[(3R)-3-hydroxyacyl]-glucosamine N-acyltransferase activity"/>
    <property type="evidence" value="ECO:0007669"/>
    <property type="project" value="UniProtKB-EC"/>
</dbReference>
<keyword evidence="5 7" id="KW-0443">Lipid metabolism</keyword>
<dbReference type="Proteomes" id="UP000240572">
    <property type="component" value="Unassembled WGS sequence"/>
</dbReference>
<evidence type="ECO:0000256" key="4">
    <source>
        <dbReference type="ARBA" id="ARBA00022737"/>
    </source>
</evidence>
<keyword evidence="3 7" id="KW-0808">Transferase</keyword>
<dbReference type="AlphaFoldDB" id="A0A2P8CWB5"/>
<protein>
    <recommendedName>
        <fullName evidence="7">UDP-3-O-acylglucosamine N-acyltransferase</fullName>
        <ecNumber evidence="7">2.3.1.191</ecNumber>
    </recommendedName>
</protein>
<comment type="subunit">
    <text evidence="7">Homotrimer.</text>
</comment>
<comment type="caution">
    <text evidence="11">The sequence shown here is derived from an EMBL/GenBank/DDBJ whole genome shotgun (WGS) entry which is preliminary data.</text>
</comment>
<evidence type="ECO:0000259" key="9">
    <source>
        <dbReference type="Pfam" id="PF04613"/>
    </source>
</evidence>
<organism evidence="11 12">
    <name type="scientific">Taibaiella chishuiensis</name>
    <dbReference type="NCBI Taxonomy" id="1434707"/>
    <lineage>
        <taxon>Bacteria</taxon>
        <taxon>Pseudomonadati</taxon>
        <taxon>Bacteroidota</taxon>
        <taxon>Chitinophagia</taxon>
        <taxon>Chitinophagales</taxon>
        <taxon>Chitinophagaceae</taxon>
        <taxon>Taibaiella</taxon>
    </lineage>
</organism>
<dbReference type="GO" id="GO:0009245">
    <property type="term" value="P:lipid A biosynthetic process"/>
    <property type="evidence" value="ECO:0007669"/>
    <property type="project" value="UniProtKB-UniRule"/>
</dbReference>
<evidence type="ECO:0000256" key="5">
    <source>
        <dbReference type="ARBA" id="ARBA00023098"/>
    </source>
</evidence>
<name>A0A2P8CWB5_9BACT</name>
<dbReference type="GO" id="GO:0016020">
    <property type="term" value="C:membrane"/>
    <property type="evidence" value="ECO:0007669"/>
    <property type="project" value="GOC"/>
</dbReference>
<evidence type="ECO:0000256" key="6">
    <source>
        <dbReference type="ARBA" id="ARBA00023315"/>
    </source>
</evidence>
<dbReference type="InterPro" id="IPR020573">
    <property type="entry name" value="UDP_GlcNAc_AcTrfase_non-rep"/>
</dbReference>
<evidence type="ECO:0000256" key="7">
    <source>
        <dbReference type="HAMAP-Rule" id="MF_00523"/>
    </source>
</evidence>
<keyword evidence="12" id="KW-1185">Reference proteome</keyword>
<dbReference type="EC" id="2.3.1.191" evidence="7"/>
<feature type="domain" description="UDP-3-O-[3-hydroxymyristoyl] glucosamine N-acyltransferase non-repeat region" evidence="9">
    <location>
        <begin position="23"/>
        <end position="88"/>
    </location>
</feature>
<evidence type="ECO:0000259" key="10">
    <source>
        <dbReference type="Pfam" id="PF25087"/>
    </source>
</evidence>
<evidence type="ECO:0000256" key="3">
    <source>
        <dbReference type="ARBA" id="ARBA00022679"/>
    </source>
</evidence>
<dbReference type="SUPFAM" id="SSF51161">
    <property type="entry name" value="Trimeric LpxA-like enzymes"/>
    <property type="match status" value="1"/>
</dbReference>
<dbReference type="Pfam" id="PF25087">
    <property type="entry name" value="GMPPB_C"/>
    <property type="match status" value="1"/>
</dbReference>
<dbReference type="PANTHER" id="PTHR43378">
    <property type="entry name" value="UDP-3-O-ACYLGLUCOSAMINE N-ACYLTRANSFERASE"/>
    <property type="match status" value="1"/>
</dbReference>
<dbReference type="NCBIfam" id="TIGR01853">
    <property type="entry name" value="lipid_A_lpxD"/>
    <property type="match status" value="1"/>
</dbReference>
<evidence type="ECO:0000313" key="11">
    <source>
        <dbReference type="EMBL" id="PSK89272.1"/>
    </source>
</evidence>
<keyword evidence="4 7" id="KW-0677">Repeat</keyword>
<dbReference type="OrthoDB" id="9784739at2"/>